<sequence length="100" mass="11803">MLLLTGRWVLGGWVLWRFHYPSVFLPRKLLQTLGVEIDFFGFNIQLVLLSSHHSHSVWVLLGGDHEETHEDLPWKLLTRARTMWTTELESPLPETFYQVM</sequence>
<evidence type="ECO:0000313" key="1">
    <source>
        <dbReference type="EMBL" id="KAJ7012920.1"/>
    </source>
</evidence>
<dbReference type="AlphaFoldDB" id="A0AAD6WHE1"/>
<accession>A0AAD6WHE1</accession>
<proteinExistence type="predicted"/>
<reference evidence="1 2" key="1">
    <citation type="journal article" date="2023" name="Mol. Ecol. Resour.">
        <title>Chromosome-level genome assembly of a triploid poplar Populus alba 'Berolinensis'.</title>
        <authorList>
            <person name="Chen S."/>
            <person name="Yu Y."/>
            <person name="Wang X."/>
            <person name="Wang S."/>
            <person name="Zhang T."/>
            <person name="Zhou Y."/>
            <person name="He R."/>
            <person name="Meng N."/>
            <person name="Wang Y."/>
            <person name="Liu W."/>
            <person name="Liu Z."/>
            <person name="Liu J."/>
            <person name="Guo Q."/>
            <person name="Huang H."/>
            <person name="Sederoff R.R."/>
            <person name="Wang G."/>
            <person name="Qu G."/>
            <person name="Chen S."/>
        </authorList>
    </citation>
    <scope>NUCLEOTIDE SEQUENCE [LARGE SCALE GENOMIC DNA]</scope>
    <source>
        <strain evidence="1">SC-2020</strain>
    </source>
</reference>
<dbReference type="Proteomes" id="UP001164929">
    <property type="component" value="Chromosome 1"/>
</dbReference>
<organism evidence="1 2">
    <name type="scientific">Populus alba x Populus x berolinensis</name>
    <dbReference type="NCBI Taxonomy" id="444605"/>
    <lineage>
        <taxon>Eukaryota</taxon>
        <taxon>Viridiplantae</taxon>
        <taxon>Streptophyta</taxon>
        <taxon>Embryophyta</taxon>
        <taxon>Tracheophyta</taxon>
        <taxon>Spermatophyta</taxon>
        <taxon>Magnoliopsida</taxon>
        <taxon>eudicotyledons</taxon>
        <taxon>Gunneridae</taxon>
        <taxon>Pentapetalae</taxon>
        <taxon>rosids</taxon>
        <taxon>fabids</taxon>
        <taxon>Malpighiales</taxon>
        <taxon>Salicaceae</taxon>
        <taxon>Saliceae</taxon>
        <taxon>Populus</taxon>
    </lineage>
</organism>
<name>A0AAD6WHE1_9ROSI</name>
<keyword evidence="2" id="KW-1185">Reference proteome</keyword>
<comment type="caution">
    <text evidence="1">The sequence shown here is derived from an EMBL/GenBank/DDBJ whole genome shotgun (WGS) entry which is preliminary data.</text>
</comment>
<protein>
    <submittedName>
        <fullName evidence="1">Uncharacterized protein</fullName>
    </submittedName>
</protein>
<evidence type="ECO:0000313" key="2">
    <source>
        <dbReference type="Proteomes" id="UP001164929"/>
    </source>
</evidence>
<dbReference type="EMBL" id="JAQIZT010000001">
    <property type="protein sequence ID" value="KAJ7012920.1"/>
    <property type="molecule type" value="Genomic_DNA"/>
</dbReference>
<gene>
    <name evidence="1" type="ORF">NC653_002833</name>
</gene>